<evidence type="ECO:0000313" key="1">
    <source>
        <dbReference type="EMBL" id="KAI1726603.1"/>
    </source>
</evidence>
<dbReference type="AlphaFoldDB" id="A0AAD4RCV5"/>
<organism evidence="1 2">
    <name type="scientific">Ditylenchus destructor</name>
    <dbReference type="NCBI Taxonomy" id="166010"/>
    <lineage>
        <taxon>Eukaryota</taxon>
        <taxon>Metazoa</taxon>
        <taxon>Ecdysozoa</taxon>
        <taxon>Nematoda</taxon>
        <taxon>Chromadorea</taxon>
        <taxon>Rhabditida</taxon>
        <taxon>Tylenchina</taxon>
        <taxon>Tylenchomorpha</taxon>
        <taxon>Sphaerularioidea</taxon>
        <taxon>Anguinidae</taxon>
        <taxon>Anguininae</taxon>
        <taxon>Ditylenchus</taxon>
    </lineage>
</organism>
<comment type="caution">
    <text evidence="1">The sequence shown here is derived from an EMBL/GenBank/DDBJ whole genome shotgun (WGS) entry which is preliminary data.</text>
</comment>
<evidence type="ECO:0000313" key="2">
    <source>
        <dbReference type="Proteomes" id="UP001201812"/>
    </source>
</evidence>
<reference evidence="1" key="1">
    <citation type="submission" date="2022-01" db="EMBL/GenBank/DDBJ databases">
        <title>Genome Sequence Resource for Two Populations of Ditylenchus destructor, the Migratory Endoparasitic Phytonematode.</title>
        <authorList>
            <person name="Zhang H."/>
            <person name="Lin R."/>
            <person name="Xie B."/>
        </authorList>
    </citation>
    <scope>NUCLEOTIDE SEQUENCE</scope>
    <source>
        <strain evidence="1">BazhouSP</strain>
    </source>
</reference>
<keyword evidence="2" id="KW-1185">Reference proteome</keyword>
<dbReference type="Proteomes" id="UP001201812">
    <property type="component" value="Unassembled WGS sequence"/>
</dbReference>
<dbReference type="EMBL" id="JAKKPZ010000002">
    <property type="protein sequence ID" value="KAI1726603.1"/>
    <property type="molecule type" value="Genomic_DNA"/>
</dbReference>
<protein>
    <submittedName>
        <fullName evidence="1">Uncharacterized protein</fullName>
    </submittedName>
</protein>
<proteinExistence type="predicted"/>
<sequence length="337" mass="38963">MTLREVDCGDVIALENFFQELKTESLPPTWKYSHIGLVRRLEGLDKNPKTTTSTIDIEKLDRIFSKKDKDSEHMRDVCIREVQFDVLLNKLGEEDRSVIVKSAEVITRTIEQFCLDISEEARPQRMHACNFITQCLHDNPPNTDESRNFWLDVIIEDTWPIEFKMLVLNVLEHDYAGLLQKINGESRNGNSHGCRIPRTLKSKDQNLLLTFDPTTTPLAYSLMISDKSNVVEALAKKYRASTDVDSRKLFAGLIGLLLDIFLWQHWKDSIYHECDHNIFLNSIPEHIMTEYKRARKIIGTSPDSHHIRSKVDKAELQAFGNAVRVPWISTLIYKDIH</sequence>
<accession>A0AAD4RCV5</accession>
<gene>
    <name evidence="1" type="ORF">DdX_03325</name>
</gene>
<name>A0AAD4RCV5_9BILA</name>